<reference evidence="1" key="1">
    <citation type="submission" date="2016-10" db="EMBL/GenBank/DDBJ databases">
        <title>Sequence of Gallionella enrichment culture.</title>
        <authorList>
            <person name="Poehlein A."/>
            <person name="Muehling M."/>
            <person name="Daniel R."/>
        </authorList>
    </citation>
    <scope>NUCLEOTIDE SEQUENCE</scope>
</reference>
<accession>A0A1J5SK22</accession>
<name>A0A1J5SK22_9ZZZZ</name>
<protein>
    <submittedName>
        <fullName evidence="1">Uncharacterized protein</fullName>
    </submittedName>
</protein>
<gene>
    <name evidence="1" type="ORF">GALL_135680</name>
</gene>
<dbReference type="EMBL" id="MLJW01000058">
    <property type="protein sequence ID" value="OIR04368.1"/>
    <property type="molecule type" value="Genomic_DNA"/>
</dbReference>
<evidence type="ECO:0000313" key="1">
    <source>
        <dbReference type="EMBL" id="OIR04368.1"/>
    </source>
</evidence>
<sequence>MNLLRLVSTAIVVTPAFCGPSKAGLDTSPHDGDRSTVVRCGTQSYHLAYHEDDERWETDEFRLVGEPDGGWTELVTVQRLKPDHAGTVAQLVEFIKSHREEAGWGAVQVEGQGPRACVFGAGIAARGGESAFKVVGLIIDRGTQAGRSELVVIHHTTRLPKDESARFPAIGAQWRERFLRQAAQANASLK</sequence>
<organism evidence="1">
    <name type="scientific">mine drainage metagenome</name>
    <dbReference type="NCBI Taxonomy" id="410659"/>
    <lineage>
        <taxon>unclassified sequences</taxon>
        <taxon>metagenomes</taxon>
        <taxon>ecological metagenomes</taxon>
    </lineage>
</organism>
<comment type="caution">
    <text evidence="1">The sequence shown here is derived from an EMBL/GenBank/DDBJ whole genome shotgun (WGS) entry which is preliminary data.</text>
</comment>
<dbReference type="AlphaFoldDB" id="A0A1J5SK22"/>
<proteinExistence type="predicted"/>